<protein>
    <submittedName>
        <fullName evidence="1">p21 antigen protein</fullName>
    </submittedName>
</protein>
<dbReference type="VEuPathDB" id="TriTrypDB:TRSC58_01483"/>
<organism evidence="1 2">
    <name type="scientific">Trypanosoma rangeli SC58</name>
    <dbReference type="NCBI Taxonomy" id="429131"/>
    <lineage>
        <taxon>Eukaryota</taxon>
        <taxon>Discoba</taxon>
        <taxon>Euglenozoa</taxon>
        <taxon>Kinetoplastea</taxon>
        <taxon>Metakinetoplastina</taxon>
        <taxon>Trypanosomatida</taxon>
        <taxon>Trypanosomatidae</taxon>
        <taxon>Trypanosoma</taxon>
        <taxon>Herpetosoma</taxon>
    </lineage>
</organism>
<gene>
    <name evidence="1" type="ORF">TRSC58_01483</name>
</gene>
<dbReference type="EMBL" id="AUPL01001483">
    <property type="protein sequence ID" value="ESL10778.1"/>
    <property type="molecule type" value="Genomic_DNA"/>
</dbReference>
<name>A0A061J5R4_TRYRA</name>
<proteinExistence type="predicted"/>
<accession>A0A061J5R4</accession>
<evidence type="ECO:0000313" key="1">
    <source>
        <dbReference type="EMBL" id="ESL10778.1"/>
    </source>
</evidence>
<dbReference type="OrthoDB" id="256076at2759"/>
<dbReference type="AlphaFoldDB" id="A0A061J5R4"/>
<dbReference type="Proteomes" id="UP000031737">
    <property type="component" value="Unassembled WGS sequence"/>
</dbReference>
<evidence type="ECO:0000313" key="2">
    <source>
        <dbReference type="Proteomes" id="UP000031737"/>
    </source>
</evidence>
<comment type="caution">
    <text evidence="1">The sequence shown here is derived from an EMBL/GenBank/DDBJ whole genome shotgun (WGS) entry which is preliminary data.</text>
</comment>
<reference evidence="1 2" key="1">
    <citation type="submission" date="2013-07" db="EMBL/GenBank/DDBJ databases">
        <authorList>
            <person name="Stoco P.H."/>
            <person name="Wagner G."/>
            <person name="Gerber A."/>
            <person name="Zaha A."/>
            <person name="Thompson C."/>
            <person name="Bartholomeu D.C."/>
            <person name="Luckemeyer D.D."/>
            <person name="Bahia D."/>
            <person name="Loreto E."/>
            <person name="Prestes E.B."/>
            <person name="Lima F.M."/>
            <person name="Rodrigues-Luiz G."/>
            <person name="Vallejo G.A."/>
            <person name="Filho J.F."/>
            <person name="Monteiro K.M."/>
            <person name="Tyler K.M."/>
            <person name="de Almeida L.G."/>
            <person name="Ortiz M.F."/>
            <person name="Siervo M.A."/>
            <person name="de Moraes M.H."/>
            <person name="Cunha O.L."/>
            <person name="Mendonca-Neto R."/>
            <person name="Silva R."/>
            <person name="Teixeira S.M."/>
            <person name="Murta S.M."/>
            <person name="Sincero T.C."/>
            <person name="Mendes T.A."/>
            <person name="Urmenyi T.P."/>
            <person name="Silva V.G."/>
            <person name="da Rocha W.D."/>
            <person name="Andersson B."/>
            <person name="Romanha A.J."/>
            <person name="Steindel M."/>
            <person name="de Vasconcelos A.T."/>
            <person name="Grisard E.C."/>
        </authorList>
    </citation>
    <scope>NUCLEOTIDE SEQUENCE [LARGE SCALE GENOMIC DNA]</scope>
    <source>
        <strain evidence="1 2">SC58</strain>
    </source>
</reference>
<sequence>MPGSLSETQAVSVPVALVLLDGSTVKGTIFSYNPAEELLVLFQGIAGNGPNVKIIRTLFIKEVNVINDGETDKLPPQLDLKARLPSMHAGRERSLFKYANLQLRVAREARVSLLQTGDRNTPIAALDVLTKLARIYPSIHWDKEEGVIRFNQEVFVKGTPDWNTPVAVAVDGATDNSVSLVDRIQKALIKK</sequence>
<keyword evidence="2" id="KW-1185">Reference proteome</keyword>